<keyword evidence="1" id="KW-0472">Membrane</keyword>
<comment type="caution">
    <text evidence="2">The sequence shown here is derived from an EMBL/GenBank/DDBJ whole genome shotgun (WGS) entry which is preliminary data.</text>
</comment>
<name>A0A4R4P508_9ACTN</name>
<dbReference type="AlphaFoldDB" id="A0A4R4P508"/>
<keyword evidence="3" id="KW-1185">Reference proteome</keyword>
<dbReference type="Proteomes" id="UP000295431">
    <property type="component" value="Unassembled WGS sequence"/>
</dbReference>
<evidence type="ECO:0000313" key="2">
    <source>
        <dbReference type="EMBL" id="TDC17145.1"/>
    </source>
</evidence>
<evidence type="ECO:0000256" key="1">
    <source>
        <dbReference type="SAM" id="Phobius"/>
    </source>
</evidence>
<gene>
    <name evidence="2" type="ORF">E1284_10375</name>
</gene>
<organism evidence="2 3">
    <name type="scientific">Actinomadura bangladeshensis</name>
    <dbReference type="NCBI Taxonomy" id="453573"/>
    <lineage>
        <taxon>Bacteria</taxon>
        <taxon>Bacillati</taxon>
        <taxon>Actinomycetota</taxon>
        <taxon>Actinomycetes</taxon>
        <taxon>Streptosporangiales</taxon>
        <taxon>Thermomonosporaceae</taxon>
        <taxon>Actinomadura</taxon>
    </lineage>
</organism>
<feature type="transmembrane region" description="Helical" evidence="1">
    <location>
        <begin position="27"/>
        <end position="45"/>
    </location>
</feature>
<protein>
    <submittedName>
        <fullName evidence="2">Uncharacterized protein</fullName>
    </submittedName>
</protein>
<reference evidence="2 3" key="1">
    <citation type="submission" date="2019-03" db="EMBL/GenBank/DDBJ databases">
        <title>Draft genome sequences of novel Actinobacteria.</title>
        <authorList>
            <person name="Sahin N."/>
            <person name="Ay H."/>
            <person name="Saygin H."/>
        </authorList>
    </citation>
    <scope>NUCLEOTIDE SEQUENCE [LARGE SCALE GENOMIC DNA]</scope>
    <source>
        <strain evidence="2 3">DSM 45347</strain>
    </source>
</reference>
<keyword evidence="1" id="KW-1133">Transmembrane helix</keyword>
<accession>A0A4R4P508</accession>
<feature type="transmembrane region" description="Helical" evidence="1">
    <location>
        <begin position="99"/>
        <end position="118"/>
    </location>
</feature>
<feature type="transmembrane region" description="Helical" evidence="1">
    <location>
        <begin position="57"/>
        <end position="79"/>
    </location>
</feature>
<sequence length="119" mass="12596">MALTAATSALALVIVLTLRDRKLLGPGGTGAAVMMWVAAPGILLVKLKWYGWSAEKTLWSTAALFMWAIVCGTGRPGILLSTLFMDEPNVPQHVLLRSFIGQAALVIGIGVFLGVDAFV</sequence>
<dbReference type="OrthoDB" id="3481981at2"/>
<dbReference type="RefSeq" id="WP_131938813.1">
    <property type="nucleotide sequence ID" value="NZ_BAAAMX010000021.1"/>
</dbReference>
<dbReference type="EMBL" id="SMJW01000038">
    <property type="protein sequence ID" value="TDC17145.1"/>
    <property type="molecule type" value="Genomic_DNA"/>
</dbReference>
<evidence type="ECO:0000313" key="3">
    <source>
        <dbReference type="Proteomes" id="UP000295431"/>
    </source>
</evidence>
<proteinExistence type="predicted"/>
<keyword evidence="1" id="KW-0812">Transmembrane</keyword>